<feature type="compositionally biased region" description="Pro residues" evidence="1">
    <location>
        <begin position="41"/>
        <end position="60"/>
    </location>
</feature>
<dbReference type="KEGG" id="elio:KO353_07835"/>
<protein>
    <submittedName>
        <fullName evidence="3">Smr/MutS family protein</fullName>
    </submittedName>
</protein>
<feature type="region of interest" description="Disordered" evidence="1">
    <location>
        <begin position="37"/>
        <end position="77"/>
    </location>
</feature>
<evidence type="ECO:0000259" key="2">
    <source>
        <dbReference type="PROSITE" id="PS50828"/>
    </source>
</evidence>
<organism evidence="3 4">
    <name type="scientific">Elioraea tepida</name>
    <dbReference type="NCBI Taxonomy" id="2843330"/>
    <lineage>
        <taxon>Bacteria</taxon>
        <taxon>Pseudomonadati</taxon>
        <taxon>Pseudomonadota</taxon>
        <taxon>Alphaproteobacteria</taxon>
        <taxon>Acetobacterales</taxon>
        <taxon>Elioraeaceae</taxon>
        <taxon>Elioraea</taxon>
    </lineage>
</organism>
<dbReference type="RefSeq" id="WP_218287133.1">
    <property type="nucleotide sequence ID" value="NZ_CP076448.1"/>
</dbReference>
<dbReference type="Pfam" id="PF01713">
    <property type="entry name" value="Smr"/>
    <property type="match status" value="1"/>
</dbReference>
<evidence type="ECO:0000256" key="1">
    <source>
        <dbReference type="SAM" id="MobiDB-lite"/>
    </source>
</evidence>
<dbReference type="PANTHER" id="PTHR35562">
    <property type="entry name" value="DNA ENDONUCLEASE SMRA-RELATED"/>
    <property type="match status" value="1"/>
</dbReference>
<evidence type="ECO:0000313" key="4">
    <source>
        <dbReference type="Proteomes" id="UP000694001"/>
    </source>
</evidence>
<dbReference type="EMBL" id="CP076448">
    <property type="protein sequence ID" value="QXM26082.1"/>
    <property type="molecule type" value="Genomic_DNA"/>
</dbReference>
<evidence type="ECO:0000313" key="3">
    <source>
        <dbReference type="EMBL" id="QXM26082.1"/>
    </source>
</evidence>
<dbReference type="InterPro" id="IPR002625">
    <property type="entry name" value="Smr_dom"/>
</dbReference>
<reference evidence="3" key="1">
    <citation type="submission" date="2021-06" db="EMBL/GenBank/DDBJ databases">
        <title>Elioraea tepida, sp. nov., a moderately thermophilic aerobic anoxygenic phototrophic bacterium isolated from an alkaline siliceous hot spring mat community in Yellowstone National Park, WY, USA.</title>
        <authorList>
            <person name="Saini M.K."/>
            <person name="Yoshida S."/>
            <person name="Sebastian A."/>
            <person name="Hirose S."/>
            <person name="Hara E."/>
            <person name="Tamaki H."/>
            <person name="Soulier N.T."/>
            <person name="Albert I."/>
            <person name="Hanada S."/>
            <person name="Bryant D.A."/>
            <person name="Tank M."/>
        </authorList>
    </citation>
    <scope>NUCLEOTIDE SEQUENCE</scope>
    <source>
        <strain evidence="3">MS-P2</strain>
    </source>
</reference>
<accession>A0A975U4W6</accession>
<keyword evidence="4" id="KW-1185">Reference proteome</keyword>
<dbReference type="PANTHER" id="PTHR35562:SF2">
    <property type="entry name" value="DNA ENDONUCLEASE SMRA-RELATED"/>
    <property type="match status" value="1"/>
</dbReference>
<feature type="domain" description="Smr" evidence="2">
    <location>
        <begin position="112"/>
        <end position="192"/>
    </location>
</feature>
<dbReference type="AlphaFoldDB" id="A0A975U4W6"/>
<sequence length="195" mass="20915">MTAPRPPRGRVPPARRRRVLTEAEAALWQGFVSATGVVPLRPGPAADPPEPAPEPAPAAMPTPAAAAPRRRADAARPVPPNAELAVGVAPAGLDRRRWDALRRGRLTPERTLDLHGRHAEEAHRAVTLFVTAAHAEGLRCIAIVTGKGSGETGGVLRRELPHWLNAPALRPLILALAHPHRANTGAVHILLRRRR</sequence>
<proteinExistence type="predicted"/>
<gene>
    <name evidence="3" type="ORF">KO353_07835</name>
</gene>
<name>A0A975U4W6_9PROT</name>
<dbReference type="PROSITE" id="PS50828">
    <property type="entry name" value="SMR"/>
    <property type="match status" value="1"/>
</dbReference>
<dbReference type="Proteomes" id="UP000694001">
    <property type="component" value="Chromosome"/>
</dbReference>
<dbReference type="SMART" id="SM00463">
    <property type="entry name" value="SMR"/>
    <property type="match status" value="1"/>
</dbReference>